<evidence type="ECO:0000256" key="3">
    <source>
        <dbReference type="ARBA" id="ARBA00023002"/>
    </source>
</evidence>
<evidence type="ECO:0000259" key="6">
    <source>
        <dbReference type="Pfam" id="PF00389"/>
    </source>
</evidence>
<accession>A0A9C7LBV7</accession>
<dbReference type="InterPro" id="IPR050857">
    <property type="entry name" value="D-2-hydroxyacid_DH"/>
</dbReference>
<dbReference type="EMBL" id="CAKJTG010000024">
    <property type="protein sequence ID" value="CAG9609842.1"/>
    <property type="molecule type" value="Genomic_DNA"/>
</dbReference>
<dbReference type="InterPro" id="IPR006139">
    <property type="entry name" value="D-isomer_2_OHA_DH_cat_dom"/>
</dbReference>
<dbReference type="PANTHER" id="PTHR42789:SF1">
    <property type="entry name" value="D-ISOMER SPECIFIC 2-HYDROXYACID DEHYDROGENASE FAMILY PROTEIN (AFU_ORTHOLOGUE AFUA_6G10090)"/>
    <property type="match status" value="1"/>
</dbReference>
<dbReference type="SUPFAM" id="SSF52283">
    <property type="entry name" value="Formate/glycerate dehydrogenase catalytic domain-like"/>
    <property type="match status" value="1"/>
</dbReference>
<dbReference type="InterPro" id="IPR029752">
    <property type="entry name" value="D-isomer_DH_CS1"/>
</dbReference>
<dbReference type="RefSeq" id="WP_230498077.1">
    <property type="nucleotide sequence ID" value="NZ_CAKJTG010000024.1"/>
</dbReference>
<proteinExistence type="inferred from homology"/>
<keyword evidence="3 5" id="KW-0560">Oxidoreductase</keyword>
<evidence type="ECO:0000256" key="5">
    <source>
        <dbReference type="RuleBase" id="RU003719"/>
    </source>
</evidence>
<comment type="similarity">
    <text evidence="1 5">Belongs to the D-isomer specific 2-hydroxyacid dehydrogenase family.</text>
</comment>
<evidence type="ECO:0000256" key="1">
    <source>
        <dbReference type="ARBA" id="ARBA00005854"/>
    </source>
</evidence>
<dbReference type="Pfam" id="PF02826">
    <property type="entry name" value="2-Hacid_dh_C"/>
    <property type="match status" value="1"/>
</dbReference>
<sequence>MKLKCAILDDYQNAALTMADWSVINSKVDVEVFQEHFKSEDKLINVLDNYEIIVIMRERTAFSASVISRLPKLKLLITSGMRNASIDLAAATAHGVTVCGTGSRSEPPLELTWALILGLSRHIVKENQSIRENGPWQSTIGVDLFGKRLGIIGLGKIGSKTAQVGKAFGMDVVAWSQNLTEERTAEVGVTLASSLEELLTQSDFVSIHLVLSERTKHLIGERELQHMKSQAYLINTSRAAIIDQSALITALENNWIAGAGLDVYEQEPLSDNHVFRKLDNVLALPHLGYVSENNYRIYFKEAVENIQAYLDGQPIRKIN</sequence>
<evidence type="ECO:0000313" key="9">
    <source>
        <dbReference type="Proteomes" id="UP000789845"/>
    </source>
</evidence>
<gene>
    <name evidence="8" type="ORF">NEOCIP111885_03585</name>
</gene>
<evidence type="ECO:0000313" key="8">
    <source>
        <dbReference type="EMBL" id="CAG9609842.1"/>
    </source>
</evidence>
<keyword evidence="4" id="KW-0520">NAD</keyword>
<dbReference type="Proteomes" id="UP000789845">
    <property type="component" value="Unassembled WGS sequence"/>
</dbReference>
<organism evidence="8 9">
    <name type="scientific">Pseudoneobacillus rhizosphaerae</name>
    <dbReference type="NCBI Taxonomy" id="2880968"/>
    <lineage>
        <taxon>Bacteria</taxon>
        <taxon>Bacillati</taxon>
        <taxon>Bacillota</taxon>
        <taxon>Bacilli</taxon>
        <taxon>Bacillales</taxon>
        <taxon>Bacillaceae</taxon>
        <taxon>Pseudoneobacillus</taxon>
    </lineage>
</organism>
<reference evidence="8" key="1">
    <citation type="submission" date="2021-10" db="EMBL/GenBank/DDBJ databases">
        <authorList>
            <person name="Criscuolo A."/>
        </authorList>
    </citation>
    <scope>NUCLEOTIDE SEQUENCE</scope>
    <source>
        <strain evidence="8">CIP111885</strain>
    </source>
</reference>
<dbReference type="GO" id="GO:0016618">
    <property type="term" value="F:hydroxypyruvate reductase [NAD(P)H] activity"/>
    <property type="evidence" value="ECO:0007669"/>
    <property type="project" value="UniProtKB-EC"/>
</dbReference>
<dbReference type="GO" id="GO:0051287">
    <property type="term" value="F:NAD binding"/>
    <property type="evidence" value="ECO:0007669"/>
    <property type="project" value="InterPro"/>
</dbReference>
<dbReference type="InterPro" id="IPR006140">
    <property type="entry name" value="D-isomer_DH_NAD-bd"/>
</dbReference>
<feature type="domain" description="D-isomer specific 2-hydroxyacid dehydrogenase catalytic" evidence="6">
    <location>
        <begin position="24"/>
        <end position="316"/>
    </location>
</feature>
<evidence type="ECO:0000256" key="2">
    <source>
        <dbReference type="ARBA" id="ARBA00022605"/>
    </source>
</evidence>
<dbReference type="CDD" id="cd12169">
    <property type="entry name" value="PGDH_like_1"/>
    <property type="match status" value="1"/>
</dbReference>
<dbReference type="Gene3D" id="3.40.50.720">
    <property type="entry name" value="NAD(P)-binding Rossmann-like Domain"/>
    <property type="match status" value="2"/>
</dbReference>
<dbReference type="PROSITE" id="PS00065">
    <property type="entry name" value="D_2_HYDROXYACID_DH_1"/>
    <property type="match status" value="1"/>
</dbReference>
<dbReference type="AlphaFoldDB" id="A0A9C7LBV7"/>
<dbReference type="EC" id="1.1.1.81" evidence="8"/>
<comment type="caution">
    <text evidence="8">The sequence shown here is derived from an EMBL/GenBank/DDBJ whole genome shotgun (WGS) entry which is preliminary data.</text>
</comment>
<feature type="domain" description="D-isomer specific 2-hydroxyacid dehydrogenase NAD-binding" evidence="7">
    <location>
        <begin position="114"/>
        <end position="288"/>
    </location>
</feature>
<protein>
    <submittedName>
        <fullName evidence="8">Hydroxypyruvate reductase</fullName>
        <ecNumber evidence="8">1.1.1.81</ecNumber>
    </submittedName>
</protein>
<dbReference type="InterPro" id="IPR036291">
    <property type="entry name" value="NAD(P)-bd_dom_sf"/>
</dbReference>
<dbReference type="Pfam" id="PF00389">
    <property type="entry name" value="2-Hacid_dh"/>
    <property type="match status" value="1"/>
</dbReference>
<dbReference type="PANTHER" id="PTHR42789">
    <property type="entry name" value="D-ISOMER SPECIFIC 2-HYDROXYACID DEHYDROGENASE FAMILY PROTEIN (AFU_ORTHOLOGUE AFUA_6G10090)"/>
    <property type="match status" value="1"/>
</dbReference>
<dbReference type="SUPFAM" id="SSF51735">
    <property type="entry name" value="NAD(P)-binding Rossmann-fold domains"/>
    <property type="match status" value="1"/>
</dbReference>
<keyword evidence="2" id="KW-0028">Amino-acid biosynthesis</keyword>
<keyword evidence="9" id="KW-1185">Reference proteome</keyword>
<evidence type="ECO:0000256" key="4">
    <source>
        <dbReference type="ARBA" id="ARBA00023027"/>
    </source>
</evidence>
<dbReference type="GO" id="GO:0008652">
    <property type="term" value="P:amino acid biosynthetic process"/>
    <property type="evidence" value="ECO:0007669"/>
    <property type="project" value="UniProtKB-KW"/>
</dbReference>
<dbReference type="FunFam" id="3.40.50.720:FF:000203">
    <property type="entry name" value="D-3-phosphoglycerate dehydrogenase (SerA)"/>
    <property type="match status" value="1"/>
</dbReference>
<evidence type="ECO:0000259" key="7">
    <source>
        <dbReference type="Pfam" id="PF02826"/>
    </source>
</evidence>
<name>A0A9C7LBV7_9BACI</name>